<evidence type="ECO:0000313" key="4">
    <source>
        <dbReference type="EMBL" id="CBY32951.1"/>
    </source>
</evidence>
<evidence type="ECO:0000313" key="3">
    <source>
        <dbReference type="EMBL" id="CBY21131.1"/>
    </source>
</evidence>
<gene>
    <name evidence="3" type="ORF">GSOID_T00008884001</name>
    <name evidence="4" type="ORF">GSOID_T00020814001</name>
</gene>
<evidence type="ECO:0000259" key="2">
    <source>
        <dbReference type="PROSITE" id="PS51184"/>
    </source>
</evidence>
<dbReference type="InterPro" id="IPR041667">
    <property type="entry name" value="Cupin_8"/>
</dbReference>
<dbReference type="PANTHER" id="PTHR12461">
    <property type="entry name" value="HYPOXIA-INDUCIBLE FACTOR 1 ALPHA INHIBITOR-RELATED"/>
    <property type="match status" value="1"/>
</dbReference>
<evidence type="ECO:0000256" key="1">
    <source>
        <dbReference type="SAM" id="SignalP"/>
    </source>
</evidence>
<keyword evidence="1" id="KW-0732">Signal</keyword>
<sequence>MRLSPTVLSIWHSVSGLLATSQIEKDRTKGCVVGLWKTEAFYSDLGLVYADEPAVIIDEIDDPSFSPYQKTVNKPGIYVFEMKLENRKCLMDLPVAPTQPKKVSTKSLEDLVGEINEICKTFRKKDGFLNFKGIHKQNILENLYHFDGPTMDEIKFSRGKNFWKTEGAQIPKCEKRSAKKLSYEEFRHSYVERNKPVIITDAAEHWKAFSLWSKKYFLEKLDAAKIHVKLGESGVFEGPEVRNLWHDAAKNKLPEKLTEKLQFPDLVMARPGHVQLEINKIFDLFQTTLKDPVEESWTSAYIEYTPMKSSNAFAILKPDVPEIKKYFHELELHHQNIWIGDGQTLGKMHFDEFENGLIMIKGSKQFLLYDPRDNRNLYEGHIPEAKFEIEEEYGEYKLIRNGLQESTSMVMAPVNVLDPDYVKFPLFKNSKPMNCTVGPGEMLFLPSYWWHEVQSFPDLDEHLNIAVNFWYEPFFSKEFPCATCPLDINPKYFDLL</sequence>
<dbReference type="Proteomes" id="UP000011014">
    <property type="component" value="Unassembled WGS sequence"/>
</dbReference>
<accession>E4WVH8</accession>
<dbReference type="Pfam" id="PF13621">
    <property type="entry name" value="Cupin_8"/>
    <property type="match status" value="1"/>
</dbReference>
<dbReference type="EMBL" id="FN653017">
    <property type="protein sequence ID" value="CBY21131.1"/>
    <property type="molecule type" value="Genomic_DNA"/>
</dbReference>
<dbReference type="SUPFAM" id="SSF51197">
    <property type="entry name" value="Clavaminate synthase-like"/>
    <property type="match status" value="1"/>
</dbReference>
<dbReference type="EMBL" id="FN654382">
    <property type="protein sequence ID" value="CBY32951.1"/>
    <property type="molecule type" value="Genomic_DNA"/>
</dbReference>
<dbReference type="InterPro" id="IPR003347">
    <property type="entry name" value="JmjC_dom"/>
</dbReference>
<dbReference type="InParanoid" id="E4WVH8"/>
<dbReference type="Proteomes" id="UP000001307">
    <property type="component" value="Unassembled WGS sequence"/>
</dbReference>
<organism evidence="3">
    <name type="scientific">Oikopleura dioica</name>
    <name type="common">Tunicate</name>
    <dbReference type="NCBI Taxonomy" id="34765"/>
    <lineage>
        <taxon>Eukaryota</taxon>
        <taxon>Metazoa</taxon>
        <taxon>Chordata</taxon>
        <taxon>Tunicata</taxon>
        <taxon>Appendicularia</taxon>
        <taxon>Copelata</taxon>
        <taxon>Oikopleuridae</taxon>
        <taxon>Oikopleura</taxon>
    </lineage>
</organism>
<dbReference type="AlphaFoldDB" id="E4WVH8"/>
<dbReference type="InterPro" id="IPR014710">
    <property type="entry name" value="RmlC-like_jellyroll"/>
</dbReference>
<proteinExistence type="predicted"/>
<feature type="domain" description="JmjC" evidence="2">
    <location>
        <begin position="291"/>
        <end position="486"/>
    </location>
</feature>
<feature type="chain" id="PRO_5007653938" description="JmjC domain-containing protein" evidence="1">
    <location>
        <begin position="17"/>
        <end position="496"/>
    </location>
</feature>
<dbReference type="Gene3D" id="2.60.120.10">
    <property type="entry name" value="Jelly Rolls"/>
    <property type="match status" value="1"/>
</dbReference>
<keyword evidence="5" id="KW-1185">Reference proteome</keyword>
<feature type="signal peptide" evidence="1">
    <location>
        <begin position="1"/>
        <end position="16"/>
    </location>
</feature>
<evidence type="ECO:0000313" key="5">
    <source>
        <dbReference type="Proteomes" id="UP000001307"/>
    </source>
</evidence>
<dbReference type="PANTHER" id="PTHR12461:SF83">
    <property type="entry name" value="JMJC DOMAIN-CONTAINING PROTEIN"/>
    <property type="match status" value="1"/>
</dbReference>
<reference evidence="3" key="1">
    <citation type="journal article" date="2010" name="Science">
        <title>Plasticity of animal genome architecture unmasked by rapid evolution of a pelagic tunicate.</title>
        <authorList>
            <person name="Denoeud F."/>
            <person name="Henriet S."/>
            <person name="Mungpakdee S."/>
            <person name="Aury J.M."/>
            <person name="Da Silva C."/>
            <person name="Brinkmann H."/>
            <person name="Mikhaleva J."/>
            <person name="Olsen L.C."/>
            <person name="Jubin C."/>
            <person name="Canestro C."/>
            <person name="Bouquet J.M."/>
            <person name="Danks G."/>
            <person name="Poulain J."/>
            <person name="Campsteijn C."/>
            <person name="Adamski M."/>
            <person name="Cross I."/>
            <person name="Yadetie F."/>
            <person name="Muffato M."/>
            <person name="Louis A."/>
            <person name="Butcher S."/>
            <person name="Tsagkogeorga G."/>
            <person name="Konrad A."/>
            <person name="Singh S."/>
            <person name="Jensen M.F."/>
            <person name="Cong E.H."/>
            <person name="Eikeseth-Otteraa H."/>
            <person name="Noel B."/>
            <person name="Anthouard V."/>
            <person name="Porcel B.M."/>
            <person name="Kachouri-Lafond R."/>
            <person name="Nishino A."/>
            <person name="Ugolini M."/>
            <person name="Chourrout P."/>
            <person name="Nishida H."/>
            <person name="Aasland R."/>
            <person name="Huzurbazar S."/>
            <person name="Westhof E."/>
            <person name="Delsuc F."/>
            <person name="Lehrach H."/>
            <person name="Reinhardt R."/>
            <person name="Weissenbach J."/>
            <person name="Roy S.W."/>
            <person name="Artiguenave F."/>
            <person name="Postlethwait J.H."/>
            <person name="Manak J.R."/>
            <person name="Thompson E.M."/>
            <person name="Jaillon O."/>
            <person name="Du Pasquier L."/>
            <person name="Boudinot P."/>
            <person name="Liberles D.A."/>
            <person name="Volff J.N."/>
            <person name="Philippe H."/>
            <person name="Lenhard B."/>
            <person name="Roest Crollius H."/>
            <person name="Wincker P."/>
            <person name="Chourrout D."/>
        </authorList>
    </citation>
    <scope>NUCLEOTIDE SEQUENCE [LARGE SCALE GENOMIC DNA]</scope>
</reference>
<name>E4WVH8_OIKDI</name>
<dbReference type="PROSITE" id="PS51184">
    <property type="entry name" value="JMJC"/>
    <property type="match status" value="1"/>
</dbReference>
<protein>
    <recommendedName>
        <fullName evidence="2">JmjC domain-containing protein</fullName>
    </recommendedName>
</protein>
<dbReference type="SMART" id="SM00558">
    <property type="entry name" value="JmjC"/>
    <property type="match status" value="1"/>
</dbReference>
<dbReference type="OrthoDB" id="415358at2759"/>